<evidence type="ECO:0000313" key="1">
    <source>
        <dbReference type="EMBL" id="KAJ2978518.1"/>
    </source>
</evidence>
<name>A0ACC1NI85_9HYPO</name>
<dbReference type="EMBL" id="JANJQO010000367">
    <property type="protein sequence ID" value="KAJ2978518.1"/>
    <property type="molecule type" value="Genomic_DNA"/>
</dbReference>
<proteinExistence type="predicted"/>
<sequence length="396" mass="42141">MPDIVILGGNMAGVSTAHYLLRHVFPRLENDKLKYKIVLVSPSTHTFYTVGAPRVLASKQVENDKAFASISEAFSQYRPSEFTFIQGEAVALNTSNKTVSVKEPSSSAETLLRYDSLVIATGSKSASPLWTLHGDHQATLDAFKQVKEALPAAKSILIAGGGPAGVEVAGEIGHIYKGKDITLLSGGTHLLPRFESSTPGSRAEKRLAALNVKVSHNLRIVSSKTVDNERVSLSFSDGSTKTVDLYIDATGGKPNTSFVPSEWLDEYKRVAADKSTLRATKAPPGVYAIGDVASYSKGSVPDAMFAVPALGYSIWSDLHEAATKKGAPGAGSAVLKEKTYKQFQKDMGIVPVGPSGGVGILFGWNVPSFIVWLLKSRTFMLGNAPGLATGAQFLKP</sequence>
<comment type="caution">
    <text evidence="1">The sequence shown here is derived from an EMBL/GenBank/DDBJ whole genome shotgun (WGS) entry which is preliminary data.</text>
</comment>
<gene>
    <name evidence="1" type="ORF">NQ176_g3778</name>
</gene>
<reference evidence="1" key="1">
    <citation type="submission" date="2022-08" db="EMBL/GenBank/DDBJ databases">
        <title>Genome Sequence of Lecanicillium fungicola.</title>
        <authorList>
            <person name="Buettner E."/>
        </authorList>
    </citation>
    <scope>NUCLEOTIDE SEQUENCE</scope>
    <source>
        <strain evidence="1">Babe33</strain>
    </source>
</reference>
<organism evidence="1 2">
    <name type="scientific">Zarea fungicola</name>
    <dbReference type="NCBI Taxonomy" id="93591"/>
    <lineage>
        <taxon>Eukaryota</taxon>
        <taxon>Fungi</taxon>
        <taxon>Dikarya</taxon>
        <taxon>Ascomycota</taxon>
        <taxon>Pezizomycotina</taxon>
        <taxon>Sordariomycetes</taxon>
        <taxon>Hypocreomycetidae</taxon>
        <taxon>Hypocreales</taxon>
        <taxon>Cordycipitaceae</taxon>
        <taxon>Zarea</taxon>
    </lineage>
</organism>
<keyword evidence="2" id="KW-1185">Reference proteome</keyword>
<accession>A0ACC1NI85</accession>
<evidence type="ECO:0000313" key="2">
    <source>
        <dbReference type="Proteomes" id="UP001143910"/>
    </source>
</evidence>
<dbReference type="Proteomes" id="UP001143910">
    <property type="component" value="Unassembled WGS sequence"/>
</dbReference>
<protein>
    <submittedName>
        <fullName evidence="1">Uncharacterized protein</fullName>
    </submittedName>
</protein>